<proteinExistence type="predicted"/>
<dbReference type="EMBL" id="AP022581">
    <property type="protein sequence ID" value="BBX95921.1"/>
    <property type="molecule type" value="Genomic_DNA"/>
</dbReference>
<gene>
    <name evidence="2" type="ORF">MLAC_12150</name>
</gene>
<reference evidence="2 3" key="1">
    <citation type="journal article" date="2019" name="Emerg. Microbes Infect.">
        <title>Comprehensive subspecies identification of 175 nontuberculous mycobacteria species based on 7547 genomic profiles.</title>
        <authorList>
            <person name="Matsumoto Y."/>
            <person name="Kinjo T."/>
            <person name="Motooka D."/>
            <person name="Nabeya D."/>
            <person name="Jung N."/>
            <person name="Uechi K."/>
            <person name="Horii T."/>
            <person name="Iida T."/>
            <person name="Fujita J."/>
            <person name="Nakamura S."/>
        </authorList>
    </citation>
    <scope>NUCLEOTIDE SEQUENCE [LARGE SCALE GENOMIC DNA]</scope>
    <source>
        <strain evidence="2 3">JCM 15657</strain>
    </source>
</reference>
<evidence type="ECO:0000313" key="2">
    <source>
        <dbReference type="EMBL" id="BBX95921.1"/>
    </source>
</evidence>
<feature type="compositionally biased region" description="Polar residues" evidence="1">
    <location>
        <begin position="1"/>
        <end position="11"/>
    </location>
</feature>
<dbReference type="AlphaFoldDB" id="A0A7I7NJQ9"/>
<dbReference type="KEGG" id="mlj:MLAC_12150"/>
<feature type="region of interest" description="Disordered" evidence="1">
    <location>
        <begin position="1"/>
        <end position="32"/>
    </location>
</feature>
<keyword evidence="3" id="KW-1185">Reference proteome</keyword>
<dbReference type="SUPFAM" id="SSF46689">
    <property type="entry name" value="Homeodomain-like"/>
    <property type="match status" value="1"/>
</dbReference>
<name>A0A7I7NJQ9_9MYCO</name>
<evidence type="ECO:0000256" key="1">
    <source>
        <dbReference type="SAM" id="MobiDB-lite"/>
    </source>
</evidence>
<dbReference type="RefSeq" id="WP_179963471.1">
    <property type="nucleotide sequence ID" value="NZ_AP022581.1"/>
</dbReference>
<protein>
    <submittedName>
        <fullName evidence="2">Transposase</fullName>
    </submittedName>
</protein>
<dbReference type="InterPro" id="IPR009057">
    <property type="entry name" value="Homeodomain-like_sf"/>
</dbReference>
<feature type="region of interest" description="Disordered" evidence="1">
    <location>
        <begin position="84"/>
        <end position="104"/>
    </location>
</feature>
<dbReference type="Proteomes" id="UP000466396">
    <property type="component" value="Chromosome"/>
</dbReference>
<evidence type="ECO:0000313" key="3">
    <source>
        <dbReference type="Proteomes" id="UP000466396"/>
    </source>
</evidence>
<feature type="compositionally biased region" description="Basic and acidic residues" evidence="1">
    <location>
        <begin position="93"/>
        <end position="104"/>
    </location>
</feature>
<organism evidence="2 3">
    <name type="scientific">Mycobacterium lacus</name>
    <dbReference type="NCBI Taxonomy" id="169765"/>
    <lineage>
        <taxon>Bacteria</taxon>
        <taxon>Bacillati</taxon>
        <taxon>Actinomycetota</taxon>
        <taxon>Actinomycetes</taxon>
        <taxon>Mycobacteriales</taxon>
        <taxon>Mycobacteriaceae</taxon>
        <taxon>Mycobacterium</taxon>
    </lineage>
</organism>
<sequence length="148" mass="16232">MTATLTEVRTCSTDDEGVGTYSTVGPRADRPRRRTFTPEYKAAIVAEYDAMTEPGARGALLRREGLYSSHIVEWRRARDAGALDGLARSGGRGSKDRDKAEIERLRKRAERAEAELERTRAALDLAGKAHALLETLSESTGTRPGSKK</sequence>
<accession>A0A7I7NJQ9</accession>